<dbReference type="GO" id="GO:0003677">
    <property type="term" value="F:DNA binding"/>
    <property type="evidence" value="ECO:0007669"/>
    <property type="project" value="UniProtKB-KW"/>
</dbReference>
<evidence type="ECO:0000256" key="2">
    <source>
        <dbReference type="ARBA" id="ARBA00023015"/>
    </source>
</evidence>
<comment type="caution">
    <text evidence="6">The sequence shown here is derived from an EMBL/GenBank/DDBJ whole genome shotgun (WGS) entry which is preliminary data.</text>
</comment>
<dbReference type="Gene3D" id="3.40.190.10">
    <property type="entry name" value="Periplasmic binding protein-like II"/>
    <property type="match status" value="2"/>
</dbReference>
<dbReference type="PRINTS" id="PR00039">
    <property type="entry name" value="HTHLYSR"/>
</dbReference>
<name>A0A132EPA4_9BURK</name>
<dbReference type="EMBL" id="LPJX01000079">
    <property type="protein sequence ID" value="KWF55389.1"/>
    <property type="molecule type" value="Genomic_DNA"/>
</dbReference>
<keyword evidence="3" id="KW-0238">DNA-binding</keyword>
<dbReference type="InterPro" id="IPR036390">
    <property type="entry name" value="WH_DNA-bd_sf"/>
</dbReference>
<dbReference type="CDD" id="cd08414">
    <property type="entry name" value="PBP2_LTTR_aromatics_like"/>
    <property type="match status" value="1"/>
</dbReference>
<evidence type="ECO:0000313" key="7">
    <source>
        <dbReference type="Proteomes" id="UP000061512"/>
    </source>
</evidence>
<evidence type="ECO:0000256" key="3">
    <source>
        <dbReference type="ARBA" id="ARBA00023125"/>
    </source>
</evidence>
<reference evidence="6 7" key="1">
    <citation type="submission" date="2015-11" db="EMBL/GenBank/DDBJ databases">
        <title>Expanding the genomic diversity of Burkholderia species for the development of highly accurate diagnostics.</title>
        <authorList>
            <person name="Sahl J."/>
            <person name="Keim P."/>
            <person name="Wagner D."/>
        </authorList>
    </citation>
    <scope>NUCLEOTIDE SEQUENCE [LARGE SCALE GENOMIC DNA]</scope>
    <source>
        <strain evidence="6 7">MSMB574WGS</strain>
    </source>
</reference>
<dbReference type="FunFam" id="1.10.10.10:FF:000001">
    <property type="entry name" value="LysR family transcriptional regulator"/>
    <property type="match status" value="1"/>
</dbReference>
<dbReference type="GO" id="GO:0003700">
    <property type="term" value="F:DNA-binding transcription factor activity"/>
    <property type="evidence" value="ECO:0007669"/>
    <property type="project" value="InterPro"/>
</dbReference>
<evidence type="ECO:0000313" key="6">
    <source>
        <dbReference type="EMBL" id="KWF55389.1"/>
    </source>
</evidence>
<dbReference type="InterPro" id="IPR036388">
    <property type="entry name" value="WH-like_DNA-bd_sf"/>
</dbReference>
<dbReference type="Proteomes" id="UP000061512">
    <property type="component" value="Unassembled WGS sequence"/>
</dbReference>
<keyword evidence="4" id="KW-0804">Transcription</keyword>
<dbReference type="AlphaFoldDB" id="A0A132EPA4"/>
<keyword evidence="2" id="KW-0805">Transcription regulation</keyword>
<dbReference type="Pfam" id="PF00126">
    <property type="entry name" value="HTH_1"/>
    <property type="match status" value="1"/>
</dbReference>
<dbReference type="GO" id="GO:0032993">
    <property type="term" value="C:protein-DNA complex"/>
    <property type="evidence" value="ECO:0007669"/>
    <property type="project" value="TreeGrafter"/>
</dbReference>
<sequence>MIDVKPLRYFVALAETRHFGRAAARLNLTQPPLSRQLATLEASLGVTLVERTPRNVVLTAAGERFYEDAKAILAAVRQAERNARAAAAGNAGQLTIGFTMCSAYSVLPAYARAYGAAFPEVALSLRETVSNDLAPLVLGMEVDAAIVLAGTPHPQLDSRTVFEEPLCIALPAGHPLARARRLGIERLAGEPFVMAAEAVAPGLRAAIVETCRLHGFVPDVRFEVQLQQTVLSLVDEGAGVALVPKSMGKATLPGVVFRPLKDAPMIAQQLIWSTENRNPCLAGWLDIVGDSGWSVQPTSTCY</sequence>
<dbReference type="InterPro" id="IPR000847">
    <property type="entry name" value="LysR_HTH_N"/>
</dbReference>
<accession>A0A132EPA4</accession>
<comment type="similarity">
    <text evidence="1">Belongs to the LysR transcriptional regulatory family.</text>
</comment>
<dbReference type="PANTHER" id="PTHR30346">
    <property type="entry name" value="TRANSCRIPTIONAL DUAL REGULATOR HCAR-RELATED"/>
    <property type="match status" value="1"/>
</dbReference>
<dbReference type="Pfam" id="PF03466">
    <property type="entry name" value="LysR_substrate"/>
    <property type="match status" value="1"/>
</dbReference>
<dbReference type="InterPro" id="IPR005119">
    <property type="entry name" value="LysR_subst-bd"/>
</dbReference>
<dbReference type="PANTHER" id="PTHR30346:SF28">
    <property type="entry name" value="HTH-TYPE TRANSCRIPTIONAL REGULATOR CYNR"/>
    <property type="match status" value="1"/>
</dbReference>
<organism evidence="6 7">
    <name type="scientific">Burkholderia pseudomultivorans</name>
    <dbReference type="NCBI Taxonomy" id="1207504"/>
    <lineage>
        <taxon>Bacteria</taxon>
        <taxon>Pseudomonadati</taxon>
        <taxon>Pseudomonadota</taxon>
        <taxon>Betaproteobacteria</taxon>
        <taxon>Burkholderiales</taxon>
        <taxon>Burkholderiaceae</taxon>
        <taxon>Burkholderia</taxon>
        <taxon>Burkholderia cepacia complex</taxon>
    </lineage>
</organism>
<dbReference type="PROSITE" id="PS50931">
    <property type="entry name" value="HTH_LYSR"/>
    <property type="match status" value="1"/>
</dbReference>
<evidence type="ECO:0000256" key="1">
    <source>
        <dbReference type="ARBA" id="ARBA00009437"/>
    </source>
</evidence>
<evidence type="ECO:0000259" key="5">
    <source>
        <dbReference type="PROSITE" id="PS50931"/>
    </source>
</evidence>
<evidence type="ECO:0000256" key="4">
    <source>
        <dbReference type="ARBA" id="ARBA00023163"/>
    </source>
</evidence>
<dbReference type="SUPFAM" id="SSF46785">
    <property type="entry name" value="Winged helix' DNA-binding domain"/>
    <property type="match status" value="1"/>
</dbReference>
<proteinExistence type="inferred from homology"/>
<dbReference type="RefSeq" id="WP_060301018.1">
    <property type="nucleotide sequence ID" value="NZ_JADKRM010000091.1"/>
</dbReference>
<feature type="domain" description="HTH lysR-type" evidence="5">
    <location>
        <begin position="2"/>
        <end position="59"/>
    </location>
</feature>
<dbReference type="Gene3D" id="1.10.10.10">
    <property type="entry name" value="Winged helix-like DNA-binding domain superfamily/Winged helix DNA-binding domain"/>
    <property type="match status" value="1"/>
</dbReference>
<dbReference type="SUPFAM" id="SSF53850">
    <property type="entry name" value="Periplasmic binding protein-like II"/>
    <property type="match status" value="1"/>
</dbReference>
<gene>
    <name evidence="6" type="ORF">WT57_06395</name>
</gene>
<protein>
    <submittedName>
        <fullName evidence="6">LysR family transcriptional regulator</fullName>
    </submittedName>
</protein>